<accession>A0A085TRQ5</accession>
<dbReference type="GO" id="GO:0016301">
    <property type="term" value="F:kinase activity"/>
    <property type="evidence" value="ECO:0007669"/>
    <property type="project" value="UniProtKB-KW"/>
</dbReference>
<name>A0A085TRQ5_9RHOB</name>
<gene>
    <name evidence="2" type="ORF">DW2_18189</name>
</gene>
<dbReference type="InterPro" id="IPR003594">
    <property type="entry name" value="HATPase_dom"/>
</dbReference>
<sequence length="116" mass="12302">MVAARQTVAREMKARGTSTIRVTRFATAVSEIARNAIVHGDGGEISICIDARKEYLLVECRDRGRGIGDVEQAMIEGFTTAGGLGRGLGGARRLSHGFEIVTAPGEGTLVRMSAKL</sequence>
<protein>
    <submittedName>
        <fullName evidence="2">Serine/threonine-protein kinase RsbT-like protein</fullName>
    </submittedName>
</protein>
<dbReference type="EMBL" id="AQRC01000021">
    <property type="protein sequence ID" value="KFE33402.1"/>
    <property type="molecule type" value="Genomic_DNA"/>
</dbReference>
<dbReference type="eggNOG" id="COG2172">
    <property type="taxonomic scope" value="Bacteria"/>
</dbReference>
<dbReference type="Gene3D" id="3.30.565.10">
    <property type="entry name" value="Histidine kinase-like ATPase, C-terminal domain"/>
    <property type="match status" value="1"/>
</dbReference>
<evidence type="ECO:0000313" key="3">
    <source>
        <dbReference type="Proteomes" id="UP000028607"/>
    </source>
</evidence>
<keyword evidence="2" id="KW-0808">Transferase</keyword>
<feature type="domain" description="Histidine kinase/HSP90-like ATPase" evidence="1">
    <location>
        <begin position="23"/>
        <end position="113"/>
    </location>
</feature>
<dbReference type="AlphaFoldDB" id="A0A085TRQ5"/>
<keyword evidence="3" id="KW-1185">Reference proteome</keyword>
<dbReference type="Proteomes" id="UP000028607">
    <property type="component" value="Unassembled WGS sequence"/>
</dbReference>
<dbReference type="SUPFAM" id="SSF55874">
    <property type="entry name" value="ATPase domain of HSP90 chaperone/DNA topoisomerase II/histidine kinase"/>
    <property type="match status" value="1"/>
</dbReference>
<evidence type="ECO:0000259" key="1">
    <source>
        <dbReference type="Pfam" id="PF02518"/>
    </source>
</evidence>
<proteinExistence type="predicted"/>
<dbReference type="InterPro" id="IPR036890">
    <property type="entry name" value="HATPase_C_sf"/>
</dbReference>
<reference evidence="3" key="1">
    <citation type="submission" date="2013-04" db="EMBL/GenBank/DDBJ databases">
        <title>Thioclava sp. 13D2W-2 Genome Sequencing.</title>
        <authorList>
            <person name="Lai Q."/>
            <person name="Li G."/>
            <person name="Shao Z."/>
        </authorList>
    </citation>
    <scope>NUCLEOTIDE SEQUENCE [LARGE SCALE GENOMIC DNA]</scope>
    <source>
        <strain evidence="3">13D2W-2</strain>
    </source>
</reference>
<evidence type="ECO:0000313" key="2">
    <source>
        <dbReference type="EMBL" id="KFE33402.1"/>
    </source>
</evidence>
<comment type="caution">
    <text evidence="2">The sequence shown here is derived from an EMBL/GenBank/DDBJ whole genome shotgun (WGS) entry which is preliminary data.</text>
</comment>
<reference evidence="2 3" key="2">
    <citation type="journal article" date="2015" name="Antonie Van Leeuwenhoek">
        <title>Thioclava indica sp. nov., isolated from surface seawater of the Indian Ocean.</title>
        <authorList>
            <person name="Liu Y."/>
            <person name="Lai Q."/>
            <person name="Du J."/>
            <person name="Xu H."/>
            <person name="Jiang L."/>
            <person name="Shao Z."/>
        </authorList>
    </citation>
    <scope>NUCLEOTIDE SEQUENCE [LARGE SCALE GENOMIC DNA]</scope>
    <source>
        <strain evidence="2 3">13D2W-2</strain>
    </source>
</reference>
<dbReference type="Pfam" id="PF02518">
    <property type="entry name" value="HATPase_c"/>
    <property type="match status" value="1"/>
</dbReference>
<organism evidence="2 3">
    <name type="scientific">Thioclava atlantica</name>
    <dbReference type="NCBI Taxonomy" id="1317124"/>
    <lineage>
        <taxon>Bacteria</taxon>
        <taxon>Pseudomonadati</taxon>
        <taxon>Pseudomonadota</taxon>
        <taxon>Alphaproteobacteria</taxon>
        <taxon>Rhodobacterales</taxon>
        <taxon>Paracoccaceae</taxon>
        <taxon>Thioclava</taxon>
    </lineage>
</organism>
<dbReference type="STRING" id="1317124.DW2_18189"/>
<dbReference type="PATRIC" id="fig|1317124.6.peg.3657"/>
<keyword evidence="2" id="KW-0418">Kinase</keyword>